<organism evidence="1 2">
    <name type="scientific">Sphingobium quisquiliarum P25</name>
    <dbReference type="NCBI Taxonomy" id="1329909"/>
    <lineage>
        <taxon>Bacteria</taxon>
        <taxon>Pseudomonadati</taxon>
        <taxon>Pseudomonadota</taxon>
        <taxon>Alphaproteobacteria</taxon>
        <taxon>Sphingomonadales</taxon>
        <taxon>Sphingomonadaceae</taxon>
        <taxon>Sphingobium</taxon>
    </lineage>
</organism>
<name>T0GFZ1_9SPHN</name>
<protein>
    <submittedName>
        <fullName evidence="1">Uncharacterized protein</fullName>
    </submittedName>
</protein>
<reference evidence="1 2" key="1">
    <citation type="journal article" date="2013" name="Genome Announc.">
        <title>Draft Genome Sequence of Sphingobium quisquiliarum Strain P25T, a Novel Hexachlorocyclohexane (HCH)-Degrading Bacterium Isolated from an HCH Dumpsite.</title>
        <authorList>
            <person name="Kumar Singh A."/>
            <person name="Sangwan N."/>
            <person name="Sharma A."/>
            <person name="Gupta V."/>
            <person name="Khurana J.P."/>
            <person name="Lal R."/>
        </authorList>
    </citation>
    <scope>NUCLEOTIDE SEQUENCE [LARGE SCALE GENOMIC DNA]</scope>
    <source>
        <strain evidence="1 2">P25</strain>
    </source>
</reference>
<dbReference type="Proteomes" id="UP000015525">
    <property type="component" value="Unassembled WGS sequence"/>
</dbReference>
<keyword evidence="2" id="KW-1185">Reference proteome</keyword>
<dbReference type="AlphaFoldDB" id="T0GFZ1"/>
<evidence type="ECO:0000313" key="2">
    <source>
        <dbReference type="Proteomes" id="UP000015525"/>
    </source>
</evidence>
<dbReference type="EMBL" id="ATHO01000164">
    <property type="protein sequence ID" value="EQA99586.1"/>
    <property type="molecule type" value="Genomic_DNA"/>
</dbReference>
<gene>
    <name evidence="1" type="ORF">L288_19355</name>
</gene>
<sequence length="97" mass="10747">MEIAIDDMLSQDGTVYKRDEIDTLKNAIGKFRNDTGLTSPEPPTPTQEELDHLMNVLTNAQPWEPPSEATLAEIYALLKSAPETGDEATEDDRSRDA</sequence>
<comment type="caution">
    <text evidence="1">The sequence shown here is derived from an EMBL/GenBank/DDBJ whole genome shotgun (WGS) entry which is preliminary data.</text>
</comment>
<accession>T0GFZ1</accession>
<proteinExistence type="predicted"/>
<evidence type="ECO:0000313" key="1">
    <source>
        <dbReference type="EMBL" id="EQA99586.1"/>
    </source>
</evidence>